<dbReference type="KEGG" id="bbel:109470863"/>
<accession>A0A6P4Z361</accession>
<protein>
    <submittedName>
        <fullName evidence="3">Uncharacterized protein LOC109470863</fullName>
    </submittedName>
</protein>
<dbReference type="AlphaFoldDB" id="A0A6P4Z361"/>
<gene>
    <name evidence="3" type="primary">LOC109470863</name>
</gene>
<sequence length="550" mass="61802">MKARVLSWKVDYEGHRILLKVVGASGLAGCDKDHAKGIKPAGVNRTIFPLQRCYLAQDSDLRRNRNGRYLRINDNGQVEGHSGPDNSNPPAPRTHDKMVATGQQVEALRLQGRRAQADRLQKETGVRGVSEICRLPYVDIVADVPVDPMHVIAGFCKKLLAIMRADSSVDGYNIRQFERQMGRFHANIMPAAEGQDLPQAPWTLTPAQLRLADECLACIKGITGHSFRPDMSMFVDGGANQKSEEVIHAMTNGPVKFCLRGFLGNLQRTAIFAYCDAVYDVLQSSSRDMLDDCQEQLCRAMVLLARTLPCTIQTMLFHLHYHLVEGVQRFGTAQSFWMFPAERRHHLFKQLIKSPKHPETSIMNRFKYVLAAQRLRHNGEVPVDLVDIFQQYDKVDDFERGYNTRRRRNEDENDYEDIVVHGAGCHLSFSSFAQRLGANSAGSFGMFFGTPREMVLNEADRQLLQDEDDVDGEGGEDEDGEGGSQGQRVVFSNEVGGSYHMEQEGLRRSLEKMEDFMEVGTLVTLLSSTSFTSGMLAKTQSKMYGRGRQQ</sequence>
<name>A0A6P4Z361_BRABE</name>
<dbReference type="Proteomes" id="UP000515135">
    <property type="component" value="Unplaced"/>
</dbReference>
<dbReference type="PANTHER" id="PTHR46579">
    <property type="entry name" value="F5/8 TYPE C DOMAIN-CONTAINING PROTEIN-RELATED"/>
    <property type="match status" value="1"/>
</dbReference>
<dbReference type="OrthoDB" id="6117453at2759"/>
<evidence type="ECO:0000313" key="2">
    <source>
        <dbReference type="Proteomes" id="UP000515135"/>
    </source>
</evidence>
<feature type="region of interest" description="Disordered" evidence="1">
    <location>
        <begin position="73"/>
        <end position="96"/>
    </location>
</feature>
<feature type="compositionally biased region" description="Acidic residues" evidence="1">
    <location>
        <begin position="468"/>
        <end position="481"/>
    </location>
</feature>
<organism evidence="2 3">
    <name type="scientific">Branchiostoma belcheri</name>
    <name type="common">Amphioxus</name>
    <dbReference type="NCBI Taxonomy" id="7741"/>
    <lineage>
        <taxon>Eukaryota</taxon>
        <taxon>Metazoa</taxon>
        <taxon>Chordata</taxon>
        <taxon>Cephalochordata</taxon>
        <taxon>Leptocardii</taxon>
        <taxon>Amphioxiformes</taxon>
        <taxon>Branchiostomatidae</taxon>
        <taxon>Branchiostoma</taxon>
    </lineage>
</organism>
<evidence type="ECO:0000256" key="1">
    <source>
        <dbReference type="SAM" id="MobiDB-lite"/>
    </source>
</evidence>
<feature type="region of interest" description="Disordered" evidence="1">
    <location>
        <begin position="468"/>
        <end position="488"/>
    </location>
</feature>
<dbReference type="RefSeq" id="XP_019625507.1">
    <property type="nucleotide sequence ID" value="XM_019769948.1"/>
</dbReference>
<dbReference type="PANTHER" id="PTHR46579:SF1">
    <property type="entry name" value="F5_8 TYPE C DOMAIN-CONTAINING PROTEIN"/>
    <property type="match status" value="1"/>
</dbReference>
<reference evidence="3" key="1">
    <citation type="submission" date="2025-08" db="UniProtKB">
        <authorList>
            <consortium name="RefSeq"/>
        </authorList>
    </citation>
    <scope>IDENTIFICATION</scope>
    <source>
        <tissue evidence="3">Gonad</tissue>
    </source>
</reference>
<keyword evidence="2" id="KW-1185">Reference proteome</keyword>
<dbReference type="GeneID" id="109470863"/>
<evidence type="ECO:0000313" key="3">
    <source>
        <dbReference type="RefSeq" id="XP_019625507.1"/>
    </source>
</evidence>
<proteinExistence type="predicted"/>